<dbReference type="GeneID" id="62160128"/>
<reference evidence="5" key="2">
    <citation type="submission" date="2020-11" db="EMBL/GenBank/DDBJ databases">
        <title>Whole genome sequencing of Colletotrichum sp.</title>
        <authorList>
            <person name="Li H."/>
        </authorList>
    </citation>
    <scope>NUCLEOTIDE SEQUENCE</scope>
    <source>
        <strain evidence="5">CkLH20</strain>
    </source>
</reference>
<proteinExistence type="predicted"/>
<dbReference type="PANTHER" id="PTHR24198:SF165">
    <property type="entry name" value="ANKYRIN REPEAT-CONTAINING PROTEIN-RELATED"/>
    <property type="match status" value="1"/>
</dbReference>
<dbReference type="PANTHER" id="PTHR24198">
    <property type="entry name" value="ANKYRIN REPEAT AND PROTEIN KINASE DOMAIN-CONTAINING PROTEIN"/>
    <property type="match status" value="1"/>
</dbReference>
<dbReference type="Pfam" id="PF12796">
    <property type="entry name" value="Ank_2"/>
    <property type="match status" value="4"/>
</dbReference>
<dbReference type="Pfam" id="PF24883">
    <property type="entry name" value="NPHP3_N"/>
    <property type="match status" value="1"/>
</dbReference>
<evidence type="ECO:0000259" key="4">
    <source>
        <dbReference type="Pfam" id="PF24883"/>
    </source>
</evidence>
<dbReference type="PROSITE" id="PS50088">
    <property type="entry name" value="ANK_REPEAT"/>
    <property type="match status" value="4"/>
</dbReference>
<comment type="caution">
    <text evidence="5">The sequence shown here is derived from an EMBL/GenBank/DDBJ whole genome shotgun (WGS) entry which is preliminary data.</text>
</comment>
<dbReference type="InterPro" id="IPR027417">
    <property type="entry name" value="P-loop_NTPase"/>
</dbReference>
<accession>A0A9P6LN93</accession>
<dbReference type="InterPro" id="IPR036770">
    <property type="entry name" value="Ankyrin_rpt-contain_sf"/>
</dbReference>
<feature type="domain" description="Nephrocystin 3-like N-terminal" evidence="4">
    <location>
        <begin position="201"/>
        <end position="371"/>
    </location>
</feature>
<gene>
    <name evidence="5" type="ORF">CkaCkLH20_04335</name>
</gene>
<sequence length="937" mass="102289">MEAVGFASALLAILEASGKIVLACYEYRQALKSATDDIARLLAEAISIRNVTERLIEIAGAETGVNLPTLQIMCKPGGLLDSFVSELEDLSRLLEPHRKRTVMLVLKWPLTKSECEKSLSAMGRIKSTLQLALGADTAGNINAVLEHTRSLPKIGFGVSRLVEQTNEAKQDKALEDVLRLIRGRDQEQKYQEQAKRRANRTGEWLLSNESYIEWKARPCQLMWLHGMSGCGKTVLCSKVIQDLKYHCQVIESSSLCYYFFDGSDSSTVSLEKIHRSLISQLVCQIQASDNELDLDDLKWDLESLNAGPKMRRGPIVTVTELLEAILVKLMSQFWSTYVVIDGFDECEDADALENILRSLRRLQQKKKLSLLINANVDVNASGGRYGSAIGAAAAQGHADVVCELLEAGAEAQLRGRRFGDHRHNTLFLAVEGGSLEIVRLLLAHGATDYWVMKARPASALDFATQHGRIDIVKELLKHTDSLKGNSMESLAASQYSAAELGHKEIFRELAVHDMSIGGKLRHAAKAGDLTLVLECLDNGAEIDEPEDIFDHPRALVSAASSANVAIVRELLSRGADPNPDALEAAANAGSLEIVHELVKAGADVNPKWSGPVHEAARGKQWEILAYLAGQGADLHLALHRATVEGDLQAFEQLVKLGADINREKPDDKAPLLQAAARAAKAGSEEACFDLIERGASITSSYPVTLGTPLVYAIWEGLTEVIHALLGLGANPSQHGTIISRDKPSTPLLLAVEKRDIDTVHRLIAAGADVDEQDIEGFCPLHVAAVAASDEDATADIKGDAQILETLITKYHASINSPRLLNGSLPLHSAASRGSISQVRILIDAGAEIDATNNDGRTPLHWAAENGRWDVVELLLDRKANHELRSSEETLQMAWQLGHAAKEQPLWQIRPIKGWDAERIDALLERLEGATKDQRDTH</sequence>
<evidence type="ECO:0000256" key="3">
    <source>
        <dbReference type="PROSITE-ProRule" id="PRU00023"/>
    </source>
</evidence>
<dbReference type="EMBL" id="JAATWM020000011">
    <property type="protein sequence ID" value="KAF9878297.1"/>
    <property type="molecule type" value="Genomic_DNA"/>
</dbReference>
<dbReference type="PROSITE" id="PS50297">
    <property type="entry name" value="ANK_REP_REGION"/>
    <property type="match status" value="4"/>
</dbReference>
<dbReference type="Gene3D" id="3.40.50.300">
    <property type="entry name" value="P-loop containing nucleotide triphosphate hydrolases"/>
    <property type="match status" value="1"/>
</dbReference>
<evidence type="ECO:0000256" key="1">
    <source>
        <dbReference type="ARBA" id="ARBA00022737"/>
    </source>
</evidence>
<protein>
    <recommendedName>
        <fullName evidence="4">Nephrocystin 3-like N-terminal domain-containing protein</fullName>
    </recommendedName>
</protein>
<keyword evidence="2 3" id="KW-0040">ANK repeat</keyword>
<keyword evidence="6" id="KW-1185">Reference proteome</keyword>
<dbReference type="SUPFAM" id="SSF48403">
    <property type="entry name" value="Ankyrin repeat"/>
    <property type="match status" value="2"/>
</dbReference>
<feature type="repeat" description="ANK" evidence="3">
    <location>
        <begin position="633"/>
        <end position="665"/>
    </location>
</feature>
<evidence type="ECO:0000313" key="6">
    <source>
        <dbReference type="Proteomes" id="UP000781932"/>
    </source>
</evidence>
<dbReference type="Gene3D" id="1.25.40.20">
    <property type="entry name" value="Ankyrin repeat-containing domain"/>
    <property type="match status" value="4"/>
</dbReference>
<feature type="repeat" description="ANK" evidence="3">
    <location>
        <begin position="742"/>
        <end position="774"/>
    </location>
</feature>
<reference evidence="5" key="1">
    <citation type="submission" date="2020-03" db="EMBL/GenBank/DDBJ databases">
        <authorList>
            <person name="He L."/>
        </authorList>
    </citation>
    <scope>NUCLEOTIDE SEQUENCE</scope>
    <source>
        <strain evidence="5">CkLH20</strain>
    </source>
</reference>
<feature type="repeat" description="ANK" evidence="3">
    <location>
        <begin position="854"/>
        <end position="886"/>
    </location>
</feature>
<dbReference type="SMART" id="SM00248">
    <property type="entry name" value="ANK"/>
    <property type="match status" value="13"/>
</dbReference>
<dbReference type="InterPro" id="IPR002110">
    <property type="entry name" value="Ankyrin_rpt"/>
</dbReference>
<name>A0A9P6LN93_9PEZI</name>
<dbReference type="RefSeq" id="XP_038747758.1">
    <property type="nucleotide sequence ID" value="XM_038887054.1"/>
</dbReference>
<organism evidence="5 6">
    <name type="scientific">Colletotrichum karsti</name>
    <dbReference type="NCBI Taxonomy" id="1095194"/>
    <lineage>
        <taxon>Eukaryota</taxon>
        <taxon>Fungi</taxon>
        <taxon>Dikarya</taxon>
        <taxon>Ascomycota</taxon>
        <taxon>Pezizomycotina</taxon>
        <taxon>Sordariomycetes</taxon>
        <taxon>Hypocreomycetidae</taxon>
        <taxon>Glomerellales</taxon>
        <taxon>Glomerellaceae</taxon>
        <taxon>Colletotrichum</taxon>
        <taxon>Colletotrichum boninense species complex</taxon>
    </lineage>
</organism>
<dbReference type="Proteomes" id="UP000781932">
    <property type="component" value="Unassembled WGS sequence"/>
</dbReference>
<dbReference type="InterPro" id="IPR056884">
    <property type="entry name" value="NPHP3-like_N"/>
</dbReference>
<feature type="repeat" description="ANK" evidence="3">
    <location>
        <begin position="821"/>
        <end position="853"/>
    </location>
</feature>
<evidence type="ECO:0000256" key="2">
    <source>
        <dbReference type="ARBA" id="ARBA00023043"/>
    </source>
</evidence>
<evidence type="ECO:0000313" key="5">
    <source>
        <dbReference type="EMBL" id="KAF9878297.1"/>
    </source>
</evidence>
<keyword evidence="1" id="KW-0677">Repeat</keyword>
<dbReference type="OrthoDB" id="4851774at2759"/>
<dbReference type="SUPFAM" id="SSF52540">
    <property type="entry name" value="P-loop containing nucleoside triphosphate hydrolases"/>
    <property type="match status" value="2"/>
</dbReference>
<dbReference type="AlphaFoldDB" id="A0A9P6LN93"/>